<name>A0A8J6C2H0_DIALT</name>
<keyword evidence="3" id="KW-1185">Reference proteome</keyword>
<accession>A0A8J6C2H0</accession>
<protein>
    <submittedName>
        <fullName evidence="2">Uncharacterized protein</fullName>
    </submittedName>
</protein>
<dbReference type="Proteomes" id="UP000751190">
    <property type="component" value="Unassembled WGS sequence"/>
</dbReference>
<gene>
    <name evidence="2" type="ORF">KFE25_004332</name>
</gene>
<reference evidence="2" key="1">
    <citation type="submission" date="2021-05" db="EMBL/GenBank/DDBJ databases">
        <title>The genome of the haptophyte Pavlova lutheri (Diacronema luteri, Pavlovales) - a model for lipid biosynthesis in eukaryotic algae.</title>
        <authorList>
            <person name="Hulatt C.J."/>
            <person name="Posewitz M.C."/>
        </authorList>
    </citation>
    <scope>NUCLEOTIDE SEQUENCE</scope>
    <source>
        <strain evidence="2">NIVA-4/92</strain>
    </source>
</reference>
<evidence type="ECO:0000313" key="3">
    <source>
        <dbReference type="Proteomes" id="UP000751190"/>
    </source>
</evidence>
<evidence type="ECO:0000313" key="2">
    <source>
        <dbReference type="EMBL" id="KAG8458454.1"/>
    </source>
</evidence>
<feature type="region of interest" description="Disordered" evidence="1">
    <location>
        <begin position="265"/>
        <end position="322"/>
    </location>
</feature>
<dbReference type="EMBL" id="JAGTXO010000051">
    <property type="protein sequence ID" value="KAG8458454.1"/>
    <property type="molecule type" value="Genomic_DNA"/>
</dbReference>
<feature type="compositionally biased region" description="Low complexity" evidence="1">
    <location>
        <begin position="275"/>
        <end position="288"/>
    </location>
</feature>
<comment type="caution">
    <text evidence="2">The sequence shown here is derived from an EMBL/GenBank/DDBJ whole genome shotgun (WGS) entry which is preliminary data.</text>
</comment>
<dbReference type="OrthoDB" id="10600039at2759"/>
<proteinExistence type="predicted"/>
<evidence type="ECO:0000256" key="1">
    <source>
        <dbReference type="SAM" id="MobiDB-lite"/>
    </source>
</evidence>
<feature type="compositionally biased region" description="Polar residues" evidence="1">
    <location>
        <begin position="292"/>
        <end position="308"/>
    </location>
</feature>
<sequence>MFFVRQAEARKAAQRARALRDGRREAAQWGDLAIGVAIAPFPGPFGPILVPNPKYFVDRKHDDGRSTELARAVGAHAPWALSAGPIAHWSPYNAAADRYNPKTRAKGELIAPRHAPRSRPQLPAVVRARLAALELRSAVQADDMGAEADAAAAAAAAATEAHAAAEAAAAAVGASRAAAAAAAAAAARAETASAAAAKAEAAADADAAALSGTTAAAWHADEAPAARAPAVRGIRPPAVPALALAALGAPRRSAAATGGRMPLEAWVGDRKRPAPRSSRATPRAAPVRTRGEASSTACNRGTRSSVTSGRAHASIAPFGSSS</sequence>
<organism evidence="2 3">
    <name type="scientific">Diacronema lutheri</name>
    <name type="common">Unicellular marine alga</name>
    <name type="synonym">Monochrysis lutheri</name>
    <dbReference type="NCBI Taxonomy" id="2081491"/>
    <lineage>
        <taxon>Eukaryota</taxon>
        <taxon>Haptista</taxon>
        <taxon>Haptophyta</taxon>
        <taxon>Pavlovophyceae</taxon>
        <taxon>Pavlovales</taxon>
        <taxon>Pavlovaceae</taxon>
        <taxon>Diacronema</taxon>
    </lineage>
</organism>
<dbReference type="AlphaFoldDB" id="A0A8J6C2H0"/>